<comment type="caution">
    <text evidence="2">The sequence shown here is derived from an EMBL/GenBank/DDBJ whole genome shotgun (WGS) entry which is preliminary data.</text>
</comment>
<feature type="transmembrane region" description="Helical" evidence="1">
    <location>
        <begin position="40"/>
        <end position="61"/>
    </location>
</feature>
<evidence type="ECO:0000313" key="2">
    <source>
        <dbReference type="EMBL" id="GFO85925.1"/>
    </source>
</evidence>
<sequence length="183" mass="21499">MREEYLIYSDRTKQILSFIMNLILIGICGCFMTMEAMSIWLKLFLGVMIVFMIIMEGKVICRLKEKKILYRLDQKGITDYTDPEKTIYLDWKDVGKVETVVNNTSLQIGIMGIKVSEDKNRMGEILKRNLSANGNMSFYHIVIDGFQFRKKVFREIIHQCRYFAVKYHPSVVITESNDPFLKR</sequence>
<evidence type="ECO:0000313" key="3">
    <source>
        <dbReference type="Proteomes" id="UP000613208"/>
    </source>
</evidence>
<dbReference type="RefSeq" id="WP_201311611.1">
    <property type="nucleotide sequence ID" value="NZ_BLYI01000047.1"/>
</dbReference>
<name>A0A916QB05_9FIRM</name>
<proteinExistence type="predicted"/>
<dbReference type="Proteomes" id="UP000613208">
    <property type="component" value="Unassembled WGS sequence"/>
</dbReference>
<keyword evidence="1" id="KW-0472">Membrane</keyword>
<gene>
    <name evidence="2" type="ORF">ANBU17_22720</name>
</gene>
<dbReference type="PROSITE" id="PS51257">
    <property type="entry name" value="PROKAR_LIPOPROTEIN"/>
    <property type="match status" value="1"/>
</dbReference>
<organism evidence="2 3">
    <name type="scientific">Anaerostipes butyraticus</name>
    <dbReference type="NCBI Taxonomy" id="645466"/>
    <lineage>
        <taxon>Bacteria</taxon>
        <taxon>Bacillati</taxon>
        <taxon>Bacillota</taxon>
        <taxon>Clostridia</taxon>
        <taxon>Lachnospirales</taxon>
        <taxon>Lachnospiraceae</taxon>
        <taxon>Anaerostipes</taxon>
    </lineage>
</organism>
<dbReference type="AlphaFoldDB" id="A0A916QB05"/>
<reference evidence="2" key="1">
    <citation type="submission" date="2020-06" db="EMBL/GenBank/DDBJ databases">
        <title>Characterization of fructooligosaccharide metabolism and fructooligosaccharide-degrading enzymes in human commensal butyrate producers.</title>
        <authorList>
            <person name="Tanno H."/>
            <person name="Fujii T."/>
            <person name="Hirano K."/>
            <person name="Maeno S."/>
            <person name="Tonozuka T."/>
            <person name="Sakamoto M."/>
            <person name="Ohkuma M."/>
            <person name="Tochio T."/>
            <person name="Endo A."/>
        </authorList>
    </citation>
    <scope>NUCLEOTIDE SEQUENCE</scope>
    <source>
        <strain evidence="2">JCM 17466</strain>
    </source>
</reference>
<keyword evidence="3" id="KW-1185">Reference proteome</keyword>
<evidence type="ECO:0000256" key="1">
    <source>
        <dbReference type="SAM" id="Phobius"/>
    </source>
</evidence>
<accession>A0A916QB05</accession>
<protein>
    <submittedName>
        <fullName evidence="2">Uncharacterized protein</fullName>
    </submittedName>
</protein>
<keyword evidence="1" id="KW-0812">Transmembrane</keyword>
<feature type="transmembrane region" description="Helical" evidence="1">
    <location>
        <begin position="15"/>
        <end position="34"/>
    </location>
</feature>
<keyword evidence="1" id="KW-1133">Transmembrane helix</keyword>
<dbReference type="EMBL" id="BLYI01000047">
    <property type="protein sequence ID" value="GFO85925.1"/>
    <property type="molecule type" value="Genomic_DNA"/>
</dbReference>